<feature type="region of interest" description="Disordered" evidence="1">
    <location>
        <begin position="1135"/>
        <end position="1188"/>
    </location>
</feature>
<dbReference type="AlphaFoldDB" id="A0AAP0F5C3"/>
<dbReference type="PANTHER" id="PTHR31949">
    <property type="entry name" value="GASTRIC MUCIN-LIKE PROTEIN"/>
    <property type="match status" value="1"/>
</dbReference>
<comment type="caution">
    <text evidence="2">The sequence shown here is derived from an EMBL/GenBank/DDBJ whole genome shotgun (WGS) entry which is preliminary data.</text>
</comment>
<proteinExistence type="predicted"/>
<dbReference type="Proteomes" id="UP001419268">
    <property type="component" value="Unassembled WGS sequence"/>
</dbReference>
<dbReference type="GO" id="GO:0043622">
    <property type="term" value="P:cortical microtubule organization"/>
    <property type="evidence" value="ECO:0007669"/>
    <property type="project" value="TreeGrafter"/>
</dbReference>
<feature type="region of interest" description="Disordered" evidence="1">
    <location>
        <begin position="1"/>
        <end position="28"/>
    </location>
</feature>
<evidence type="ECO:0000256" key="1">
    <source>
        <dbReference type="SAM" id="MobiDB-lite"/>
    </source>
</evidence>
<feature type="compositionally biased region" description="Polar residues" evidence="1">
    <location>
        <begin position="1174"/>
        <end position="1183"/>
    </location>
</feature>
<name>A0AAP0F5C3_9MAGN</name>
<accession>A0AAP0F5C3</accession>
<evidence type="ECO:0000313" key="3">
    <source>
        <dbReference type="Proteomes" id="UP001419268"/>
    </source>
</evidence>
<dbReference type="GO" id="GO:0055028">
    <property type="term" value="C:cortical microtubule"/>
    <property type="evidence" value="ECO:0007669"/>
    <property type="project" value="TreeGrafter"/>
</dbReference>
<feature type="region of interest" description="Disordered" evidence="1">
    <location>
        <begin position="893"/>
        <end position="919"/>
    </location>
</feature>
<organism evidence="2 3">
    <name type="scientific">Stephania cephalantha</name>
    <dbReference type="NCBI Taxonomy" id="152367"/>
    <lineage>
        <taxon>Eukaryota</taxon>
        <taxon>Viridiplantae</taxon>
        <taxon>Streptophyta</taxon>
        <taxon>Embryophyta</taxon>
        <taxon>Tracheophyta</taxon>
        <taxon>Spermatophyta</taxon>
        <taxon>Magnoliopsida</taxon>
        <taxon>Ranunculales</taxon>
        <taxon>Menispermaceae</taxon>
        <taxon>Menispermoideae</taxon>
        <taxon>Cissampelideae</taxon>
        <taxon>Stephania</taxon>
    </lineage>
</organism>
<sequence length="1214" mass="130790">MPPSPAIGRSPGRELRTDGHKRGRSLESGIVLKEKDDDLALFKEMQNREKDNFLLDAADDFDDSLSTKLRYFSDLKLGVSIPTRGEGSNLLEADGDKNDYDWLLTPPDTPLFPSLDDEPPPVNHTYGGRAQTQPISIPRSATGEKTYRTGRSSASPHRSSPSPRSESSMYQSRGRSPSSHSSKNPVLPSNTPSRSPSTPPHRLSTPPPRSTTPTPRRTSVGSSGTVNSGRRGTSPVKASRANSVSPKLQAWQTNIPGFSTEAPPNLRTSLSDRPASYVRGSSPASRNGRGLSPSSRSGRGLSPSSSNGRGLSPASSYERGLSPTPRNGMTSYSKRQSMSPTPSRSTSSSYGHDRDHFSSHSKGSVASSGDDDIDSLQSVRLSTSDHSATRKVGPFPNSRPLAFSKKPSRIMSPSSAPKRSFDSAIRQLERKSPQNMFRPLLSSVPSTGFYVGKGNAANRSMVSRNSSVTTSSNASSELCASIAPDTEGSDHEQDQMATDWRKVSHSDAQDDALFFGKVEGINENAESGSDDKKVGDNADVIKSAVEPVDSQNTGAVNGSEVVPFDSPCVEESDCNEKTAICSECGRKYIVTDSMEENDGICLDCTEKGGCLPSSSYEDSGTCSKCSSKIEVAAPMERNDGLFLDGHEKGICMHLSTPENSLVINMSNMTDAEKGSVETKSPSTLVPEKELPEFSDFVSERESALMPVEVNVEQGQSCFNDHSVERLKVENEEQQPVNQNMAADSIQSPRKAGNQQMHNFNVGQSLKVDTSEGAGISLLLKRSSSSVGPVVQARTFIAGNIPFDDLSYVRDGMSSMRNSIGHGSGSASSSVDFSSSRQTEGRVQRQLSCPKFDLDSRHDIDVKRHGTPYSGIANQVHETSSLDGSNCRLSVGTMGSETVSETLPVKKGRGRSTESVESDLSLSTDIVAGDKLDCTESCRTMDGSTSELSSCTVNVPLGDSSVAALPNENNCVTSGNTELRSDEKDTTHGEVQDMNRELFSVRDEASIEDSTHCSVTISGENEVGQEPSSPATDAVLSHSKRVMDELHDYSAPSSSEKGLAVLVAESCTPDYANSILEESTVTVERPGRRFSRSLTLDEATDTILFCNSIIHDLAYQAANIAIEKENLVPLEELRPTIPKSSSDKKDVRSSFSNKRTPKSKKARRRRVETDAKTASPKTESNIKSVDTLPHDARAINKVDNTRPPKLDSKCNCTVM</sequence>
<feature type="compositionally biased region" description="Basic and acidic residues" evidence="1">
    <location>
        <begin position="11"/>
        <end position="20"/>
    </location>
</feature>
<feature type="compositionally biased region" description="Low complexity" evidence="1">
    <location>
        <begin position="285"/>
        <end position="313"/>
    </location>
</feature>
<protein>
    <submittedName>
        <fullName evidence="2">Uncharacterized protein</fullName>
    </submittedName>
</protein>
<feature type="compositionally biased region" description="Low complexity" evidence="1">
    <location>
        <begin position="211"/>
        <end position="234"/>
    </location>
</feature>
<reference evidence="2 3" key="1">
    <citation type="submission" date="2024-01" db="EMBL/GenBank/DDBJ databases">
        <title>Genome assemblies of Stephania.</title>
        <authorList>
            <person name="Yang L."/>
        </authorList>
    </citation>
    <scope>NUCLEOTIDE SEQUENCE [LARGE SCALE GENOMIC DNA]</scope>
    <source>
        <strain evidence="2">JXDWG</strain>
        <tissue evidence="2">Leaf</tissue>
    </source>
</reference>
<feature type="compositionally biased region" description="Low complexity" evidence="1">
    <location>
        <begin position="818"/>
        <end position="835"/>
    </location>
</feature>
<feature type="compositionally biased region" description="Polar residues" evidence="1">
    <location>
        <begin position="375"/>
        <end position="386"/>
    </location>
</feature>
<dbReference type="EMBL" id="JBBNAG010000009">
    <property type="protein sequence ID" value="KAK9104197.1"/>
    <property type="molecule type" value="Genomic_DNA"/>
</dbReference>
<feature type="compositionally biased region" description="Low complexity" evidence="1">
    <location>
        <begin position="337"/>
        <end position="349"/>
    </location>
</feature>
<feature type="compositionally biased region" description="Basic residues" evidence="1">
    <location>
        <begin position="1154"/>
        <end position="1165"/>
    </location>
</feature>
<feature type="region of interest" description="Disordered" evidence="1">
    <location>
        <begin position="483"/>
        <end position="503"/>
    </location>
</feature>
<feature type="region of interest" description="Disordered" evidence="1">
    <location>
        <begin position="82"/>
        <end position="421"/>
    </location>
</feature>
<gene>
    <name evidence="2" type="ORF">Scep_021041</name>
</gene>
<feature type="region of interest" description="Disordered" evidence="1">
    <location>
        <begin position="818"/>
        <end position="846"/>
    </location>
</feature>
<dbReference type="PANTHER" id="PTHR31949:SF3">
    <property type="entry name" value="RUN_FYVE DOMAIN PROTEIN"/>
    <property type="match status" value="1"/>
</dbReference>
<feature type="compositionally biased region" description="Low complexity" evidence="1">
    <location>
        <begin position="151"/>
        <end position="204"/>
    </location>
</feature>
<feature type="compositionally biased region" description="Polar residues" evidence="1">
    <location>
        <begin position="240"/>
        <end position="257"/>
    </location>
</feature>
<evidence type="ECO:0000313" key="2">
    <source>
        <dbReference type="EMBL" id="KAK9104197.1"/>
    </source>
</evidence>
<feature type="compositionally biased region" description="Polar residues" evidence="1">
    <location>
        <begin position="324"/>
        <end position="336"/>
    </location>
</feature>
<keyword evidence="3" id="KW-1185">Reference proteome</keyword>
<feature type="compositionally biased region" description="Basic and acidic residues" evidence="1">
    <location>
        <begin position="488"/>
        <end position="503"/>
    </location>
</feature>